<dbReference type="OrthoDB" id="189220at2759"/>
<evidence type="ECO:0000313" key="3">
    <source>
        <dbReference type="Proteomes" id="UP000821853"/>
    </source>
</evidence>
<evidence type="ECO:0000313" key="2">
    <source>
        <dbReference type="EMBL" id="KAH9377317.1"/>
    </source>
</evidence>
<dbReference type="EMBL" id="JABSTR010000008">
    <property type="protein sequence ID" value="KAH9377317.1"/>
    <property type="molecule type" value="Genomic_DNA"/>
</dbReference>
<name>A0A9J6GNW8_HAELO</name>
<dbReference type="InterPro" id="IPR011006">
    <property type="entry name" value="CheY-like_superfamily"/>
</dbReference>
<proteinExistence type="predicted"/>
<organism evidence="2 3">
    <name type="scientific">Haemaphysalis longicornis</name>
    <name type="common">Bush tick</name>
    <dbReference type="NCBI Taxonomy" id="44386"/>
    <lineage>
        <taxon>Eukaryota</taxon>
        <taxon>Metazoa</taxon>
        <taxon>Ecdysozoa</taxon>
        <taxon>Arthropoda</taxon>
        <taxon>Chelicerata</taxon>
        <taxon>Arachnida</taxon>
        <taxon>Acari</taxon>
        <taxon>Parasitiformes</taxon>
        <taxon>Ixodida</taxon>
        <taxon>Ixodoidea</taxon>
        <taxon>Ixodidae</taxon>
        <taxon>Haemaphysalinae</taxon>
        <taxon>Haemaphysalis</taxon>
    </lineage>
</organism>
<gene>
    <name evidence="2" type="ORF">HPB48_003416</name>
</gene>
<accession>A0A9J6GNW8</accession>
<protein>
    <recommendedName>
        <fullName evidence="1">PDE8-like REC N-terminal domain-containing protein</fullName>
    </recommendedName>
</protein>
<dbReference type="SUPFAM" id="SSF52172">
    <property type="entry name" value="CheY-like"/>
    <property type="match status" value="1"/>
</dbReference>
<keyword evidence="3" id="KW-1185">Reference proteome</keyword>
<sequence>MLVSAKQDAQYNALKWAADKMHYECVVASSADEAVQGYLNSQPHLVFIDARSKTGIDPVTLCRLVLRLYCVGYSNPVLKVL</sequence>
<reference evidence="2 3" key="1">
    <citation type="journal article" date="2020" name="Cell">
        <title>Large-Scale Comparative Analyses of Tick Genomes Elucidate Their Genetic Diversity and Vector Capacities.</title>
        <authorList>
            <consortium name="Tick Genome and Microbiome Consortium (TIGMIC)"/>
            <person name="Jia N."/>
            <person name="Wang J."/>
            <person name="Shi W."/>
            <person name="Du L."/>
            <person name="Sun Y."/>
            <person name="Zhan W."/>
            <person name="Jiang J.F."/>
            <person name="Wang Q."/>
            <person name="Zhang B."/>
            <person name="Ji P."/>
            <person name="Bell-Sakyi L."/>
            <person name="Cui X.M."/>
            <person name="Yuan T.T."/>
            <person name="Jiang B.G."/>
            <person name="Yang W.F."/>
            <person name="Lam T.T."/>
            <person name="Chang Q.C."/>
            <person name="Ding S.J."/>
            <person name="Wang X.J."/>
            <person name="Zhu J.G."/>
            <person name="Ruan X.D."/>
            <person name="Zhao L."/>
            <person name="Wei J.T."/>
            <person name="Ye R.Z."/>
            <person name="Que T.C."/>
            <person name="Du C.H."/>
            <person name="Zhou Y.H."/>
            <person name="Cheng J.X."/>
            <person name="Dai P.F."/>
            <person name="Guo W.B."/>
            <person name="Han X.H."/>
            <person name="Huang E.J."/>
            <person name="Li L.F."/>
            <person name="Wei W."/>
            <person name="Gao Y.C."/>
            <person name="Liu J.Z."/>
            <person name="Shao H.Z."/>
            <person name="Wang X."/>
            <person name="Wang C.C."/>
            <person name="Yang T.C."/>
            <person name="Huo Q.B."/>
            <person name="Li W."/>
            <person name="Chen H.Y."/>
            <person name="Chen S.E."/>
            <person name="Zhou L.G."/>
            <person name="Ni X.B."/>
            <person name="Tian J.H."/>
            <person name="Sheng Y."/>
            <person name="Liu T."/>
            <person name="Pan Y.S."/>
            <person name="Xia L.Y."/>
            <person name="Li J."/>
            <person name="Zhao F."/>
            <person name="Cao W.C."/>
        </authorList>
    </citation>
    <scope>NUCLEOTIDE SEQUENCE [LARGE SCALE GENOMIC DNA]</scope>
    <source>
        <strain evidence="2">HaeL-2018</strain>
    </source>
</reference>
<dbReference type="Proteomes" id="UP000821853">
    <property type="component" value="Unassembled WGS sequence"/>
</dbReference>
<comment type="caution">
    <text evidence="2">The sequence shown here is derived from an EMBL/GenBank/DDBJ whole genome shotgun (WGS) entry which is preliminary data.</text>
</comment>
<dbReference type="InterPro" id="IPR057304">
    <property type="entry name" value="PDE8-like_REC_N"/>
</dbReference>
<feature type="domain" description="PDE8-like REC N-terminal" evidence="1">
    <location>
        <begin position="1"/>
        <end position="65"/>
    </location>
</feature>
<dbReference type="VEuPathDB" id="VectorBase:HLOH_054381"/>
<evidence type="ECO:0000259" key="1">
    <source>
        <dbReference type="Pfam" id="PF23198"/>
    </source>
</evidence>
<dbReference type="AlphaFoldDB" id="A0A9J6GNW8"/>
<dbReference type="Pfam" id="PF23198">
    <property type="entry name" value="PDE8A_N"/>
    <property type="match status" value="1"/>
</dbReference>